<dbReference type="RefSeq" id="WP_093840882.1">
    <property type="nucleotide sequence ID" value="NZ_FOLM01000016.1"/>
</dbReference>
<keyword evidence="1" id="KW-0479">Metal-binding</keyword>
<name>A0A1I1SGD9_9ACTN</name>
<dbReference type="Gene3D" id="3.60.21.10">
    <property type="match status" value="1"/>
</dbReference>
<dbReference type="GO" id="GO:0016020">
    <property type="term" value="C:membrane"/>
    <property type="evidence" value="ECO:0007669"/>
    <property type="project" value="GOC"/>
</dbReference>
<evidence type="ECO:0000313" key="6">
    <source>
        <dbReference type="Proteomes" id="UP000199207"/>
    </source>
</evidence>
<dbReference type="OrthoDB" id="3914059at2"/>
<dbReference type="PANTHER" id="PTHR31302">
    <property type="entry name" value="TRANSMEMBRANE PROTEIN WITH METALLOPHOSPHOESTERASE DOMAIN-RELATED"/>
    <property type="match status" value="1"/>
</dbReference>
<dbReference type="InterPro" id="IPR004843">
    <property type="entry name" value="Calcineurin-like_PHP"/>
</dbReference>
<feature type="region of interest" description="Disordered" evidence="3">
    <location>
        <begin position="65"/>
        <end position="87"/>
    </location>
</feature>
<feature type="compositionally biased region" description="Low complexity" evidence="3">
    <location>
        <begin position="65"/>
        <end position="81"/>
    </location>
</feature>
<dbReference type="EMBL" id="FOLM01000016">
    <property type="protein sequence ID" value="SFD45521.1"/>
    <property type="molecule type" value="Genomic_DNA"/>
</dbReference>
<dbReference type="InterPro" id="IPR029052">
    <property type="entry name" value="Metallo-depent_PP-like"/>
</dbReference>
<evidence type="ECO:0000256" key="3">
    <source>
        <dbReference type="SAM" id="MobiDB-lite"/>
    </source>
</evidence>
<evidence type="ECO:0000256" key="1">
    <source>
        <dbReference type="ARBA" id="ARBA00022723"/>
    </source>
</evidence>
<dbReference type="SUPFAM" id="SSF56300">
    <property type="entry name" value="Metallo-dependent phosphatases"/>
    <property type="match status" value="1"/>
</dbReference>
<dbReference type="Pfam" id="PF00149">
    <property type="entry name" value="Metallophos"/>
    <property type="match status" value="1"/>
</dbReference>
<dbReference type="GO" id="GO:0046872">
    <property type="term" value="F:metal ion binding"/>
    <property type="evidence" value="ECO:0007669"/>
    <property type="project" value="UniProtKB-KW"/>
</dbReference>
<organism evidence="5 6">
    <name type="scientific">Streptomyces aidingensis</name>
    <dbReference type="NCBI Taxonomy" id="910347"/>
    <lineage>
        <taxon>Bacteria</taxon>
        <taxon>Bacillati</taxon>
        <taxon>Actinomycetota</taxon>
        <taxon>Actinomycetes</taxon>
        <taxon>Kitasatosporales</taxon>
        <taxon>Streptomycetaceae</taxon>
        <taxon>Streptomyces</taxon>
    </lineage>
</organism>
<reference evidence="5 6" key="1">
    <citation type="submission" date="2016-10" db="EMBL/GenBank/DDBJ databases">
        <authorList>
            <person name="de Groot N.N."/>
        </authorList>
    </citation>
    <scope>NUCLEOTIDE SEQUENCE [LARGE SCALE GENOMIC DNA]</scope>
    <source>
        <strain evidence="5 6">CGMCC 4.5739</strain>
    </source>
</reference>
<proteinExistence type="predicted"/>
<evidence type="ECO:0000259" key="4">
    <source>
        <dbReference type="Pfam" id="PF00149"/>
    </source>
</evidence>
<protein>
    <submittedName>
        <fullName evidence="5">3',5'-cyclic AMP phosphodiesterase CpdA</fullName>
    </submittedName>
</protein>
<gene>
    <name evidence="5" type="ORF">SAMN05421773_11619</name>
</gene>
<dbReference type="Proteomes" id="UP000199207">
    <property type="component" value="Unassembled WGS sequence"/>
</dbReference>
<accession>A0A1I1SGD9</accession>
<sequence length="688" mass="72587">MTVFRPSRAYRPDLDIRFADGRVPAWSRPLVEAEQPNADAWLVIMPRRSGKTWLARAVEHTRAGTAAGNSAGNTAGNTAGNAPGGGAGTVRVDLRSPLSVTRAGLGCLLGAPGAPELPEDTLVLIDEPALAWPAGARGAGAVSPAVLVGGLAALRAAGAVPVLFATPAEHALLTPHLAADAPRDLLWPPELDDEECARLAARAPGWAPALVAGLRQRAPGWLRTPFLLELMLQTAETHAHLRTDLRGLARAACAEAEQRHQYIDQWFGNGLTAGHRAGLRRGRWRRAGLEVPETETAAESRTAAGAVPAALHGLADDPALERHLPEVLRIHHITDLHHGGELRATVDAKDTSGTGQLLAALAGAGSPLDSYLGHLRLLADQGRAPHLVILTGDVVDRPYDEYGEQALAWLRELTGLLAGHPDLRDGDPRVLLTGGNHDVSWDLALDERLAARHEWFARTFAAYPHPDLHLADHGQRRLYITFPEAGLRVALLGSAESGGEVASDLDRDRAAARAAQGGAQEVRGEVMGYGRHDPGIVVRRVLDRLSPEAGYLTLAALHHPLSPVPSVEIAPYSGVVNAGQAKKALAAAGAALVLHGHTHLGFTAAERLLGGGPPWTLRIAGAPALGSGETEEQNGYNEVFVAREGGAHTVALRTVRLRGGHWTPDPAVAFRPGAAEECSLGRICEDGA</sequence>
<keyword evidence="6" id="KW-1185">Reference proteome</keyword>
<dbReference type="GO" id="GO:0009245">
    <property type="term" value="P:lipid A biosynthetic process"/>
    <property type="evidence" value="ECO:0007669"/>
    <property type="project" value="TreeGrafter"/>
</dbReference>
<dbReference type="GO" id="GO:0008758">
    <property type="term" value="F:UDP-2,3-diacylglucosamine hydrolase activity"/>
    <property type="evidence" value="ECO:0007669"/>
    <property type="project" value="TreeGrafter"/>
</dbReference>
<evidence type="ECO:0000256" key="2">
    <source>
        <dbReference type="ARBA" id="ARBA00022801"/>
    </source>
</evidence>
<dbReference type="AlphaFoldDB" id="A0A1I1SGD9"/>
<dbReference type="InterPro" id="IPR051158">
    <property type="entry name" value="Metallophosphoesterase_sf"/>
</dbReference>
<dbReference type="PANTHER" id="PTHR31302:SF31">
    <property type="entry name" value="PHOSPHODIESTERASE YAEI"/>
    <property type="match status" value="1"/>
</dbReference>
<evidence type="ECO:0000313" key="5">
    <source>
        <dbReference type="EMBL" id="SFD45521.1"/>
    </source>
</evidence>
<keyword evidence="2" id="KW-0378">Hydrolase</keyword>
<feature type="domain" description="Calcineurin-like phosphoesterase" evidence="4">
    <location>
        <begin position="328"/>
        <end position="599"/>
    </location>
</feature>
<dbReference type="STRING" id="910347.SAMN05421773_11619"/>